<name>A0A4U5P0Q2_STECR</name>
<keyword evidence="2" id="KW-0812">Transmembrane</keyword>
<proteinExistence type="predicted"/>
<sequence>MPPGCSSASLTNFVVFMQTMMIIAATSTLLILCLRRQKHPQTPQSSGVNTATERSEESFAGLLRVQERGVEKYAKKWPRSREEKKLPLTEITQQSAAALSDLQTCPSREFTHTKTISTEMTTEETFNVKSSVTCSTYQPPPAPPRDVAKDRTRAKNALQLLCQREKNKESERVSPSPTYLRRTTTLK</sequence>
<reference evidence="3 4" key="2">
    <citation type="journal article" date="2019" name="G3 (Bethesda)">
        <title>Hybrid Assembly of the Genome of the Entomopathogenic Nematode Steinernema carpocapsae Identifies the X-Chromosome.</title>
        <authorList>
            <person name="Serra L."/>
            <person name="Macchietto M."/>
            <person name="Macias-Munoz A."/>
            <person name="McGill C.J."/>
            <person name="Rodriguez I.M."/>
            <person name="Rodriguez B."/>
            <person name="Murad R."/>
            <person name="Mortazavi A."/>
        </authorList>
    </citation>
    <scope>NUCLEOTIDE SEQUENCE [LARGE SCALE GENOMIC DNA]</scope>
    <source>
        <strain evidence="3 4">ALL</strain>
    </source>
</reference>
<feature type="transmembrane region" description="Helical" evidence="2">
    <location>
        <begin position="12"/>
        <end position="34"/>
    </location>
</feature>
<comment type="caution">
    <text evidence="3">The sequence shown here is derived from an EMBL/GenBank/DDBJ whole genome shotgun (WGS) entry which is preliminary data.</text>
</comment>
<evidence type="ECO:0000256" key="2">
    <source>
        <dbReference type="SAM" id="Phobius"/>
    </source>
</evidence>
<evidence type="ECO:0000313" key="3">
    <source>
        <dbReference type="EMBL" id="TKR89203.1"/>
    </source>
</evidence>
<feature type="region of interest" description="Disordered" evidence="1">
    <location>
        <begin position="40"/>
        <end position="59"/>
    </location>
</feature>
<feature type="region of interest" description="Disordered" evidence="1">
    <location>
        <begin position="131"/>
        <end position="187"/>
    </location>
</feature>
<protein>
    <submittedName>
        <fullName evidence="3">Uncharacterized protein</fullName>
    </submittedName>
</protein>
<reference evidence="3 4" key="1">
    <citation type="journal article" date="2015" name="Genome Biol.">
        <title>Comparative genomics of Steinernema reveals deeply conserved gene regulatory networks.</title>
        <authorList>
            <person name="Dillman A.R."/>
            <person name="Macchietto M."/>
            <person name="Porter C.F."/>
            <person name="Rogers A."/>
            <person name="Williams B."/>
            <person name="Antoshechkin I."/>
            <person name="Lee M.M."/>
            <person name="Goodwin Z."/>
            <person name="Lu X."/>
            <person name="Lewis E.E."/>
            <person name="Goodrich-Blair H."/>
            <person name="Stock S.P."/>
            <person name="Adams B.J."/>
            <person name="Sternberg P.W."/>
            <person name="Mortazavi A."/>
        </authorList>
    </citation>
    <scope>NUCLEOTIDE SEQUENCE [LARGE SCALE GENOMIC DNA]</scope>
    <source>
        <strain evidence="3 4">ALL</strain>
    </source>
</reference>
<organism evidence="3 4">
    <name type="scientific">Steinernema carpocapsae</name>
    <name type="common">Entomopathogenic nematode</name>
    <dbReference type="NCBI Taxonomy" id="34508"/>
    <lineage>
        <taxon>Eukaryota</taxon>
        <taxon>Metazoa</taxon>
        <taxon>Ecdysozoa</taxon>
        <taxon>Nematoda</taxon>
        <taxon>Chromadorea</taxon>
        <taxon>Rhabditida</taxon>
        <taxon>Tylenchina</taxon>
        <taxon>Panagrolaimomorpha</taxon>
        <taxon>Strongyloidoidea</taxon>
        <taxon>Steinernematidae</taxon>
        <taxon>Steinernema</taxon>
    </lineage>
</organism>
<keyword evidence="4" id="KW-1185">Reference proteome</keyword>
<keyword evidence="2" id="KW-0472">Membrane</keyword>
<feature type="compositionally biased region" description="Basic and acidic residues" evidence="1">
    <location>
        <begin position="163"/>
        <end position="172"/>
    </location>
</feature>
<accession>A0A4U5P0Q2</accession>
<feature type="compositionally biased region" description="Polar residues" evidence="1">
    <location>
        <begin position="40"/>
        <end position="52"/>
    </location>
</feature>
<evidence type="ECO:0000313" key="4">
    <source>
        <dbReference type="Proteomes" id="UP000298663"/>
    </source>
</evidence>
<gene>
    <name evidence="3" type="ORF">L596_013342</name>
</gene>
<dbReference type="EMBL" id="AZBU02000003">
    <property type="protein sequence ID" value="TKR89203.1"/>
    <property type="molecule type" value="Genomic_DNA"/>
</dbReference>
<keyword evidence="2" id="KW-1133">Transmembrane helix</keyword>
<dbReference type="Proteomes" id="UP000298663">
    <property type="component" value="Unassembled WGS sequence"/>
</dbReference>
<dbReference type="AlphaFoldDB" id="A0A4U5P0Q2"/>
<feature type="compositionally biased region" description="Polar residues" evidence="1">
    <location>
        <begin position="173"/>
        <end position="187"/>
    </location>
</feature>
<evidence type="ECO:0000256" key="1">
    <source>
        <dbReference type="SAM" id="MobiDB-lite"/>
    </source>
</evidence>